<sequence>MNATTVVRPAKRQTGLATADFATVDTPIGPFTAVVDADGAVLAAGWTADTDLLSPVIHPTLRPAELRRRDSLGELTRVITAYHEGDVTAIDDVPVRQRSGEFLMHAWEVLRKVPAGAPITYTEYAAVSGRPDATRAAANACARNAAALFVPCHRIYRIGGALGGFRWGLPIKRWLLDHEAAGQSNELARLL</sequence>
<dbReference type="GO" id="GO:0008168">
    <property type="term" value="F:methyltransferase activity"/>
    <property type="evidence" value="ECO:0007669"/>
    <property type="project" value="UniProtKB-KW"/>
</dbReference>
<gene>
    <name evidence="3" type="ORF">DFR70_102445</name>
</gene>
<dbReference type="SUPFAM" id="SSF46767">
    <property type="entry name" value="Methylated DNA-protein cysteine methyltransferase, C-terminal domain"/>
    <property type="match status" value="1"/>
</dbReference>
<dbReference type="PANTHER" id="PTHR10815">
    <property type="entry name" value="METHYLATED-DNA--PROTEIN-CYSTEINE METHYLTRANSFERASE"/>
    <property type="match status" value="1"/>
</dbReference>
<reference evidence="3 4" key="1">
    <citation type="submission" date="2018-05" db="EMBL/GenBank/DDBJ databases">
        <title>Genomic Encyclopedia of Type Strains, Phase IV (KMG-IV): sequencing the most valuable type-strain genomes for metagenomic binning, comparative biology and taxonomic classification.</title>
        <authorList>
            <person name="Goeker M."/>
        </authorList>
    </citation>
    <scope>NUCLEOTIDE SEQUENCE [LARGE SCALE GENOMIC DNA]</scope>
    <source>
        <strain evidence="3 4">DSM 44704</strain>
    </source>
</reference>
<keyword evidence="1" id="KW-0227">DNA damage</keyword>
<keyword evidence="3" id="KW-0489">Methyltransferase</keyword>
<dbReference type="Pfam" id="PF01035">
    <property type="entry name" value="DNA_binding_1"/>
    <property type="match status" value="1"/>
</dbReference>
<name>A0A318KCI0_9NOCA</name>
<dbReference type="CDD" id="cd06445">
    <property type="entry name" value="ATase"/>
    <property type="match status" value="1"/>
</dbReference>
<dbReference type="Proteomes" id="UP000247569">
    <property type="component" value="Unassembled WGS sequence"/>
</dbReference>
<evidence type="ECO:0000259" key="2">
    <source>
        <dbReference type="Pfam" id="PF01035"/>
    </source>
</evidence>
<dbReference type="InterPro" id="IPR036217">
    <property type="entry name" value="MethylDNA_cys_MeTrfase_DNAb"/>
</dbReference>
<dbReference type="AlphaFoldDB" id="A0A318KCI0"/>
<comment type="caution">
    <text evidence="3">The sequence shown here is derived from an EMBL/GenBank/DDBJ whole genome shotgun (WGS) entry which is preliminary data.</text>
</comment>
<protein>
    <submittedName>
        <fullName evidence="3">Methylated-DNA-[protein]-cysteine S-methyltransferase</fullName>
    </submittedName>
</protein>
<evidence type="ECO:0000313" key="3">
    <source>
        <dbReference type="EMBL" id="PXX68759.1"/>
    </source>
</evidence>
<dbReference type="PANTHER" id="PTHR10815:SF13">
    <property type="entry name" value="METHYLATED-DNA--PROTEIN-CYSTEINE METHYLTRANSFERASE"/>
    <property type="match status" value="1"/>
</dbReference>
<proteinExistence type="predicted"/>
<keyword evidence="4" id="KW-1185">Reference proteome</keyword>
<accession>A0A318KCI0</accession>
<dbReference type="GO" id="GO:0006281">
    <property type="term" value="P:DNA repair"/>
    <property type="evidence" value="ECO:0007669"/>
    <property type="project" value="InterPro"/>
</dbReference>
<dbReference type="NCBIfam" id="TIGR00589">
    <property type="entry name" value="ogt"/>
    <property type="match status" value="1"/>
</dbReference>
<dbReference type="GO" id="GO:0032259">
    <property type="term" value="P:methylation"/>
    <property type="evidence" value="ECO:0007669"/>
    <property type="project" value="UniProtKB-KW"/>
</dbReference>
<evidence type="ECO:0000313" key="4">
    <source>
        <dbReference type="Proteomes" id="UP000247569"/>
    </source>
</evidence>
<keyword evidence="3" id="KW-0808">Transferase</keyword>
<dbReference type="InterPro" id="IPR014048">
    <property type="entry name" value="MethylDNA_cys_MeTrfase_DNA-bd"/>
</dbReference>
<feature type="domain" description="Methylated-DNA-[protein]-cysteine S-methyltransferase DNA binding" evidence="2">
    <location>
        <begin position="102"/>
        <end position="180"/>
    </location>
</feature>
<evidence type="ECO:0000256" key="1">
    <source>
        <dbReference type="ARBA" id="ARBA00022763"/>
    </source>
</evidence>
<dbReference type="OrthoDB" id="9802228at2"/>
<dbReference type="RefSeq" id="WP_051187164.1">
    <property type="nucleotide sequence ID" value="NZ_QJKF01000002.1"/>
</dbReference>
<organism evidence="3 4">
    <name type="scientific">Nocardia tenerifensis</name>
    <dbReference type="NCBI Taxonomy" id="228006"/>
    <lineage>
        <taxon>Bacteria</taxon>
        <taxon>Bacillati</taxon>
        <taxon>Actinomycetota</taxon>
        <taxon>Actinomycetes</taxon>
        <taxon>Mycobacteriales</taxon>
        <taxon>Nocardiaceae</taxon>
        <taxon>Nocardia</taxon>
    </lineage>
</organism>
<dbReference type="EMBL" id="QJKF01000002">
    <property type="protein sequence ID" value="PXX68759.1"/>
    <property type="molecule type" value="Genomic_DNA"/>
</dbReference>
<dbReference type="InterPro" id="IPR036388">
    <property type="entry name" value="WH-like_DNA-bd_sf"/>
</dbReference>
<dbReference type="Gene3D" id="1.10.10.10">
    <property type="entry name" value="Winged helix-like DNA-binding domain superfamily/Winged helix DNA-binding domain"/>
    <property type="match status" value="1"/>
</dbReference>